<dbReference type="InterPro" id="IPR018997">
    <property type="entry name" value="PUB_domain"/>
</dbReference>
<dbReference type="Gene3D" id="1.10.8.10">
    <property type="entry name" value="DNA helicase RuvA subunit, C-terminal domain"/>
    <property type="match status" value="1"/>
</dbReference>
<evidence type="ECO:0000259" key="2">
    <source>
        <dbReference type="PROSITE" id="PS50030"/>
    </source>
</evidence>
<dbReference type="SUPFAM" id="SSF143503">
    <property type="entry name" value="PUG domain-like"/>
    <property type="match status" value="1"/>
</dbReference>
<dbReference type="EMBL" id="JBJUIK010000009">
    <property type="protein sequence ID" value="KAL3517816.1"/>
    <property type="molecule type" value="Genomic_DNA"/>
</dbReference>
<keyword evidence="4" id="KW-1185">Reference proteome</keyword>
<accession>A0ABD2ZEE3</accession>
<dbReference type="CDD" id="cd14290">
    <property type="entry name" value="UBA_PUB_plant"/>
    <property type="match status" value="1"/>
</dbReference>
<comment type="caution">
    <text evidence="3">The sequence shown here is derived from an EMBL/GenBank/DDBJ whole genome shotgun (WGS) entry which is preliminary data.</text>
</comment>
<feature type="region of interest" description="Disordered" evidence="1">
    <location>
        <begin position="85"/>
        <end position="104"/>
    </location>
</feature>
<dbReference type="SMART" id="SM00580">
    <property type="entry name" value="PUG"/>
    <property type="match status" value="1"/>
</dbReference>
<evidence type="ECO:0000313" key="4">
    <source>
        <dbReference type="Proteomes" id="UP001630127"/>
    </source>
</evidence>
<dbReference type="InterPro" id="IPR009060">
    <property type="entry name" value="UBA-like_sf"/>
</dbReference>
<dbReference type="AlphaFoldDB" id="A0ABD2ZEE3"/>
<dbReference type="InterPro" id="IPR015940">
    <property type="entry name" value="UBA"/>
</dbReference>
<dbReference type="Gene3D" id="1.20.58.2190">
    <property type="match status" value="1"/>
</dbReference>
<dbReference type="CDD" id="cd10461">
    <property type="entry name" value="PUB_UBA_plant"/>
    <property type="match status" value="1"/>
</dbReference>
<dbReference type="SUPFAM" id="SSF46934">
    <property type="entry name" value="UBA-like"/>
    <property type="match status" value="1"/>
</dbReference>
<dbReference type="PROSITE" id="PS50030">
    <property type="entry name" value="UBA"/>
    <property type="match status" value="1"/>
</dbReference>
<reference evidence="3 4" key="1">
    <citation type="submission" date="2024-11" db="EMBL/GenBank/DDBJ databases">
        <title>A near-complete genome assembly of Cinchona calisaya.</title>
        <authorList>
            <person name="Lian D.C."/>
            <person name="Zhao X.W."/>
            <person name="Wei L."/>
        </authorList>
    </citation>
    <scope>NUCLEOTIDE SEQUENCE [LARGE SCALE GENOMIC DNA]</scope>
    <source>
        <tissue evidence="3">Nenye</tissue>
    </source>
</reference>
<dbReference type="InterPro" id="IPR036339">
    <property type="entry name" value="PUB-like_dom_sf"/>
</dbReference>
<dbReference type="PANTHER" id="PTHR46713">
    <property type="entry name" value="F13M7.16 PROTEIN"/>
    <property type="match status" value="1"/>
</dbReference>
<dbReference type="Pfam" id="PF09409">
    <property type="entry name" value="PUB"/>
    <property type="match status" value="1"/>
</dbReference>
<gene>
    <name evidence="3" type="ORF">ACH5RR_020405</name>
</gene>
<feature type="domain" description="UBA" evidence="2">
    <location>
        <begin position="5"/>
        <end position="46"/>
    </location>
</feature>
<feature type="compositionally biased region" description="Basic and acidic residues" evidence="1">
    <location>
        <begin position="132"/>
        <end position="159"/>
    </location>
</feature>
<proteinExistence type="predicted"/>
<protein>
    <recommendedName>
        <fullName evidence="2">UBA domain-containing protein</fullName>
    </recommendedName>
</protein>
<dbReference type="Proteomes" id="UP001630127">
    <property type="component" value="Unassembled WGS sequence"/>
</dbReference>
<dbReference type="PANTHER" id="PTHR46713:SF4">
    <property type="entry name" value="UBIQUITIN-ASSOCIATED (UBA)_TS-N DOMAIN PROTEIN"/>
    <property type="match status" value="1"/>
</dbReference>
<evidence type="ECO:0000256" key="1">
    <source>
        <dbReference type="SAM" id="MobiDB-lite"/>
    </source>
</evidence>
<name>A0ABD2ZEE3_9GENT</name>
<feature type="region of interest" description="Disordered" evidence="1">
    <location>
        <begin position="132"/>
        <end position="175"/>
    </location>
</feature>
<sequence length="320" mass="36710">MAVPEVNKKLLGELEEMGFPQARASRALHFSGNSSIEAAISWIVDRENDTDIDEMPLVPVEINIEGSDPSCISEEVKLKSQELRDGVRKNREEEEKKLERNREKERIRAGKELQEAKRMNEENERKRYIVQRKADKEEKRRARERIHQKLQQDKAERRGRLGLPVEGPSSVKPATSFSYERKNSDQVGSALLPVISATKGEQMRECLRSLKHQHMGDDTQVKRAFQTLLIYVRNVANNPDDEKFRKIRLSNPAFRNRVGKFKEGVEFLEFCGFEIIGGEFLFLPRDKVDMALLTKAWAALNSALTNPFFGLLSRNVVTGD</sequence>
<organism evidence="3 4">
    <name type="scientific">Cinchona calisaya</name>
    <dbReference type="NCBI Taxonomy" id="153742"/>
    <lineage>
        <taxon>Eukaryota</taxon>
        <taxon>Viridiplantae</taxon>
        <taxon>Streptophyta</taxon>
        <taxon>Embryophyta</taxon>
        <taxon>Tracheophyta</taxon>
        <taxon>Spermatophyta</taxon>
        <taxon>Magnoliopsida</taxon>
        <taxon>eudicotyledons</taxon>
        <taxon>Gunneridae</taxon>
        <taxon>Pentapetalae</taxon>
        <taxon>asterids</taxon>
        <taxon>lamiids</taxon>
        <taxon>Gentianales</taxon>
        <taxon>Rubiaceae</taxon>
        <taxon>Cinchonoideae</taxon>
        <taxon>Cinchoneae</taxon>
        <taxon>Cinchona</taxon>
    </lineage>
</organism>
<dbReference type="Pfam" id="PF22562">
    <property type="entry name" value="UBA_7"/>
    <property type="match status" value="1"/>
</dbReference>
<evidence type="ECO:0000313" key="3">
    <source>
        <dbReference type="EMBL" id="KAL3517816.1"/>
    </source>
</evidence>